<accession>A0A1G2R8B2</accession>
<gene>
    <name evidence="1" type="ORF">A3D59_00590</name>
</gene>
<proteinExistence type="predicted"/>
<organism evidence="1 2">
    <name type="scientific">Candidatus Wildermuthbacteria bacterium RIFCSPHIGHO2_02_FULL_47_17</name>
    <dbReference type="NCBI Taxonomy" id="1802452"/>
    <lineage>
        <taxon>Bacteria</taxon>
        <taxon>Candidatus Wildermuthiibacteriota</taxon>
    </lineage>
</organism>
<comment type="caution">
    <text evidence="1">The sequence shown here is derived from an EMBL/GenBank/DDBJ whole genome shotgun (WGS) entry which is preliminary data.</text>
</comment>
<dbReference type="EMBL" id="MHTX01000012">
    <property type="protein sequence ID" value="OHA68609.1"/>
    <property type="molecule type" value="Genomic_DNA"/>
</dbReference>
<evidence type="ECO:0000313" key="1">
    <source>
        <dbReference type="EMBL" id="OHA68609.1"/>
    </source>
</evidence>
<evidence type="ECO:0000313" key="2">
    <source>
        <dbReference type="Proteomes" id="UP000179258"/>
    </source>
</evidence>
<sequence>MCYLKIRLYISGGKMAAGESSCPRIVVFFDINVSHKAREVIEKAADGVKVVFLKHNLSREKDDVVLEHFEEETRRNHPGAQAFILTHDRNFENDSGYSLSSPLSIIKIPMSTSESKILTGIALEVVVNFLKFLVSQPRPMRFTGVLNIE</sequence>
<protein>
    <recommendedName>
        <fullName evidence="3">DUF5615 domain-containing protein</fullName>
    </recommendedName>
</protein>
<dbReference type="Proteomes" id="UP000179258">
    <property type="component" value="Unassembled WGS sequence"/>
</dbReference>
<reference evidence="1 2" key="1">
    <citation type="journal article" date="2016" name="Nat. Commun.">
        <title>Thousands of microbial genomes shed light on interconnected biogeochemical processes in an aquifer system.</title>
        <authorList>
            <person name="Anantharaman K."/>
            <person name="Brown C.T."/>
            <person name="Hug L.A."/>
            <person name="Sharon I."/>
            <person name="Castelle C.J."/>
            <person name="Probst A.J."/>
            <person name="Thomas B.C."/>
            <person name="Singh A."/>
            <person name="Wilkins M.J."/>
            <person name="Karaoz U."/>
            <person name="Brodie E.L."/>
            <person name="Williams K.H."/>
            <person name="Hubbard S.S."/>
            <person name="Banfield J.F."/>
        </authorList>
    </citation>
    <scope>NUCLEOTIDE SEQUENCE [LARGE SCALE GENOMIC DNA]</scope>
</reference>
<dbReference type="AlphaFoldDB" id="A0A1G2R8B2"/>
<name>A0A1G2R8B2_9BACT</name>
<evidence type="ECO:0008006" key="3">
    <source>
        <dbReference type="Google" id="ProtNLM"/>
    </source>
</evidence>